<gene>
    <name evidence="1" type="primary">32</name>
    <name evidence="1" type="ORF">SEA_BLINO_32</name>
</gene>
<reference evidence="1 2" key="1">
    <citation type="submission" date="2020-11" db="EMBL/GenBank/DDBJ databases">
        <authorList>
            <person name="Abbas M."/>
            <person name="Al-Sayah O.M."/>
            <person name="Andersen R.L.H."/>
            <person name="Bergmann J.E."/>
            <person name="Bova E."/>
            <person name="Brown M.E."/>
            <person name="Bubb C.A."/>
            <person name="Burke A.C."/>
            <person name="Callaghan L.J."/>
            <person name="Cen M."/>
            <person name="Choy S."/>
            <person name="Cooney E.A."/>
            <person name="Costea E.M."/>
            <person name="Dean S.N."/>
            <person name="DeRose A."/>
            <person name="Dusenberry H.A."/>
            <person name="English J.H."/>
            <person name="Evans K.M."/>
            <person name="Ganiere N.C."/>
            <person name="Gidwani K.N."/>
            <person name="Giroski J.N."/>
            <person name="Golden E.M."/>
            <person name="Gonzalez D."/>
            <person name="Graham A.P."/>
            <person name="Guo Y."/>
            <person name="Hua K.S."/>
            <person name="Huynh L.M."/>
            <person name="Isaac D.M."/>
            <person name="Karmazyn C.B."/>
            <person name="Keith A.M."/>
            <person name="Khattri M.R."/>
            <person name="Khieu A.S."/>
            <person name="Khripkova S.C."/>
            <person name="Kim J.W."/>
            <person name="Lane S.C."/>
            <person name="Lascola A.T."/>
            <person name="Loui A.O."/>
            <person name="Lux A.T."/>
            <person name="Mannino A.M."/>
            <person name="Marcinko M.S."/>
            <person name="Martin A."/>
            <person name="Marvil H.G."/>
            <person name="May R.M."/>
            <person name="Mihalic J.A."/>
            <person name="Mullen A.E."/>
            <person name="Neal C.V."/>
            <person name="Neal M.A."/>
            <person name="Ortiz G."/>
            <person name="Patel R.U."/>
            <person name="Pathapadu A.S."/>
            <person name="Pellegrino J."/>
            <person name="Perks C.M."/>
            <person name="Peschel J.L."/>
            <person name="Peters W.T."/>
            <person name="Plenty T.M."/>
            <person name="Ramnath S.P."/>
            <person name="Ranatunga R.N."/>
            <person name="Reed E.A."/>
            <person name="Rockhill M.J."/>
            <person name="Rupp J.S."/>
            <person name="Salmon W.P."/>
            <person name="Santora M.A."/>
            <person name="Satcho E.S."/>
            <person name="Sathasivam A."/>
            <person name="Schartner A.G."/>
            <person name="Sergi R."/>
            <person name="Shannon L.C."/>
            <person name="Shay K.-I.J."/>
            <person name="Steinmetz E.L."/>
            <person name="Stern A.M."/>
            <person name="Vanacore A.D."/>
            <person name="Xu K."/>
            <person name="Grousd J.A."/>
            <person name="Warner M.H."/>
            <person name="Garlena R.A."/>
            <person name="Russell D.A."/>
            <person name="Pope W.H."/>
            <person name="Jacobs-Sera D."/>
            <person name="Hatfull G.F."/>
        </authorList>
    </citation>
    <scope>NUCLEOTIDE SEQUENCE [LARGE SCALE GENOMIC DNA]</scope>
</reference>
<accession>A0A7T0M0U1</accession>
<proteinExistence type="predicted"/>
<dbReference type="Proteomes" id="UP000594822">
    <property type="component" value="Segment"/>
</dbReference>
<keyword evidence="2" id="KW-1185">Reference proteome</keyword>
<protein>
    <submittedName>
        <fullName evidence="1">Uncharacterized protein</fullName>
    </submittedName>
</protein>
<evidence type="ECO:0000313" key="2">
    <source>
        <dbReference type="Proteomes" id="UP000594822"/>
    </source>
</evidence>
<dbReference type="KEGG" id="vg:65132682"/>
<dbReference type="EMBL" id="MW291016">
    <property type="protein sequence ID" value="QPL13980.1"/>
    <property type="molecule type" value="Genomic_DNA"/>
</dbReference>
<organism evidence="1 2">
    <name type="scientific">Gordonia phage Blino</name>
    <dbReference type="NCBI Taxonomy" id="2793696"/>
    <lineage>
        <taxon>Viruses</taxon>
        <taxon>Duplodnaviria</taxon>
        <taxon>Heunggongvirae</taxon>
        <taxon>Uroviricota</taxon>
        <taxon>Caudoviricetes</taxon>
        <taxon>Jujuvirus</taxon>
        <taxon>Jujuvirus blino</taxon>
    </lineage>
</organism>
<dbReference type="RefSeq" id="YP_010114121.1">
    <property type="nucleotide sequence ID" value="NC_055912.1"/>
</dbReference>
<evidence type="ECO:0000313" key="1">
    <source>
        <dbReference type="EMBL" id="QPL13980.1"/>
    </source>
</evidence>
<sequence>MPGIRIQVPTEFTDTTLPVIDLSEPVTPFTDAYVDYAAADLDLGAVTAWPSLVASSPGLSGAATVVDEAGAKHVHFNGTSDYLDAAMSHAQPETVGIRFRFGTLKASHVIAGATASGSITIATTAEATPVNHQLFAGSALTCSPAIAPSTSLWRTAIVVSNGASPNSILSIDGVERAGAAGTNARNGLRLGRGTTSTYFPIDIRRVIVLKRAADSTERAALKAVLDAA</sequence>
<name>A0A7T0M0U1_9CAUD</name>
<dbReference type="GeneID" id="65132682"/>